<evidence type="ECO:0000313" key="1">
    <source>
        <dbReference type="EMBL" id="MCH7321575.1"/>
    </source>
</evidence>
<dbReference type="Gene3D" id="1.10.10.10">
    <property type="entry name" value="Winged helix-like DNA-binding domain superfamily/Winged helix DNA-binding domain"/>
    <property type="match status" value="1"/>
</dbReference>
<comment type="caution">
    <text evidence="1">The sequence shown here is derived from an EMBL/GenBank/DDBJ whole genome shotgun (WGS) entry which is preliminary data.</text>
</comment>
<keyword evidence="2" id="KW-1185">Reference proteome</keyword>
<name>A0ABS9UB65_9BACL</name>
<dbReference type="InterPro" id="IPR036390">
    <property type="entry name" value="WH_DNA-bd_sf"/>
</dbReference>
<dbReference type="EMBL" id="JAKZFC010000001">
    <property type="protein sequence ID" value="MCH7321575.1"/>
    <property type="molecule type" value="Genomic_DNA"/>
</dbReference>
<sequence>MLHHLTSYRQFQSVGEMDSNVRQHINDHSLTKSQLRIIQCIASHALATPGVAHLKAETIAKKLAISAKTVYRAVKYLQQLGIIQKVAYTKLNGIKAANIYIICPYVPSEMSERDVPVKACQTKPEPPKTVDESISFESKKSSKDNLLCKTHNRWHIDLQTHFSCFPLTQHFANQVQAIIPKLAMYNKQQFERAKKIITDCVFLVANQHITIYSSFENFVLGAYKKWILRTIEQAPITDQHPTISTRPVPFYNWLDERE</sequence>
<protein>
    <submittedName>
        <fullName evidence="1">Helix-turn-helix domain-containing protein</fullName>
    </submittedName>
</protein>
<dbReference type="InterPro" id="IPR036388">
    <property type="entry name" value="WH-like_DNA-bd_sf"/>
</dbReference>
<proteinExistence type="predicted"/>
<gene>
    <name evidence="1" type="ORF">LZ480_06675</name>
</gene>
<dbReference type="Proteomes" id="UP001316087">
    <property type="component" value="Unassembled WGS sequence"/>
</dbReference>
<organism evidence="1 2">
    <name type="scientific">Solibacillus palustris</name>
    <dbReference type="NCBI Taxonomy" id="2908203"/>
    <lineage>
        <taxon>Bacteria</taxon>
        <taxon>Bacillati</taxon>
        <taxon>Bacillota</taxon>
        <taxon>Bacilli</taxon>
        <taxon>Bacillales</taxon>
        <taxon>Caryophanaceae</taxon>
        <taxon>Solibacillus</taxon>
    </lineage>
</organism>
<evidence type="ECO:0000313" key="2">
    <source>
        <dbReference type="Proteomes" id="UP001316087"/>
    </source>
</evidence>
<reference evidence="1 2" key="1">
    <citation type="submission" date="2022-03" db="EMBL/GenBank/DDBJ databases">
        <authorList>
            <person name="Jo J.-H."/>
            <person name="Im W.-T."/>
        </authorList>
    </citation>
    <scope>NUCLEOTIDE SEQUENCE [LARGE SCALE GENOMIC DNA]</scope>
    <source>
        <strain evidence="1 2">MA9</strain>
    </source>
</reference>
<dbReference type="RefSeq" id="WP_241368598.1">
    <property type="nucleotide sequence ID" value="NZ_JAKZFC010000001.1"/>
</dbReference>
<accession>A0ABS9UB65</accession>
<dbReference type="Pfam" id="PF13730">
    <property type="entry name" value="HTH_36"/>
    <property type="match status" value="1"/>
</dbReference>
<dbReference type="SUPFAM" id="SSF46785">
    <property type="entry name" value="Winged helix' DNA-binding domain"/>
    <property type="match status" value="1"/>
</dbReference>